<feature type="domain" description="Apple" evidence="3">
    <location>
        <begin position="213"/>
        <end position="292"/>
    </location>
</feature>
<evidence type="ECO:0000259" key="3">
    <source>
        <dbReference type="PROSITE" id="PS50948"/>
    </source>
</evidence>
<keyword evidence="2" id="KW-1133">Transmembrane helix</keyword>
<organism evidence="5 6">
    <name type="scientific">Cordylochernes scorpioides</name>
    <dbReference type="NCBI Taxonomy" id="51811"/>
    <lineage>
        <taxon>Eukaryota</taxon>
        <taxon>Metazoa</taxon>
        <taxon>Ecdysozoa</taxon>
        <taxon>Arthropoda</taxon>
        <taxon>Chelicerata</taxon>
        <taxon>Arachnida</taxon>
        <taxon>Pseudoscorpiones</taxon>
        <taxon>Cheliferoidea</taxon>
        <taxon>Chernetidae</taxon>
        <taxon>Cordylochernes</taxon>
    </lineage>
</organism>
<sequence>MNAQTCNNGQGRVVYEKVDNHKLAISVNFGVQTQVTEALTRSEFPLSVLRECARRCLEDRTTTIPHCLTFDFLPGLGGNNSDYGESTCLLHFEESGPEGAGHLVPEDSAAHFHKVCLDSSAACPSGQLYALQTWWGGRLEGLADRVLPADNRTECAERCMAETGFTCRSVAFSPTDRECRLSQDARFTEGATFVPDPGFVYIENLCMPFSELCPTRTFLVESGKRPEAALERAVRHVPHLPACTDFCTGSLAELGFLCRAFYLDEPSGTCVLYDVDPGEPAASTGDLYRLACPRPDRGMYCTNALTPHSKVRGAAAVNHPNYVSRLDGSVPPPPAGYAGDMRNGYGGGYSPYGSYGGWGAGPNYGGLSGSSSTITGGNYGGGPYGAQWGSGGSPPYGNTYGGPSYMRPPPPPPAAAPGGGNYGAPYGRYPPIQARPYPHPNLNSIDPCKSSSMGSFRKLGFKTRMRNFYVRRVLRADRIEECEKACVNEVDFICRAFNFKQAYPDNCELSDQDTRMLQLGNPTYFDQDSQYDYFERETFNPGGANRDCLDVSQTCSPDGMEFSVKTPDGFFGRIYTYGFYDSCFYDGNGGTLNVLRISRANGFPRCGTQQYGDVMTNIVVVQYNDYVQTSRDKKYNLTCYMSGPGETVVTSSYLDTRTDGRVPTQIEHLPAQNMLTSSVVLRVLYRGTPTNTIAVGDLLTFRLEARNSYQFEFFSDIFATNVIAKDPYSGRQVHLIDAKGCPVDLYVFPELHRAPDGALEAEFYAFKIPDSNLLVFSATVRTCRGPCEPAICTGRDRPGSFPSWGRRRRRRRAGDPAEDVHQLMEVFLNREDMPEQESLIGEAISTDVGTVCVPQASYQALVALVGLLMAALLAGGLGAAVLWQRLRRRQAKSERPVVGNLYVSPCAARGSEDPSEPIYTDPSLFEQPHAHKL</sequence>
<keyword evidence="2" id="KW-0472">Membrane</keyword>
<dbReference type="SMART" id="SM00241">
    <property type="entry name" value="ZP"/>
    <property type="match status" value="1"/>
</dbReference>
<feature type="domain" description="Apple" evidence="3">
    <location>
        <begin position="6"/>
        <end position="116"/>
    </location>
</feature>
<dbReference type="PROSITE" id="PS51034">
    <property type="entry name" value="ZP_2"/>
    <property type="match status" value="1"/>
</dbReference>
<dbReference type="EMBL" id="CP092886">
    <property type="protein sequence ID" value="UYV83945.1"/>
    <property type="molecule type" value="Genomic_DNA"/>
</dbReference>
<dbReference type="PANTHER" id="PTHR47327">
    <property type="entry name" value="FI18240P1-RELATED"/>
    <property type="match status" value="1"/>
</dbReference>
<dbReference type="InterPro" id="IPR001507">
    <property type="entry name" value="ZP_dom"/>
</dbReference>
<dbReference type="CDD" id="cd01099">
    <property type="entry name" value="PAN_AP_HGF"/>
    <property type="match status" value="2"/>
</dbReference>
<keyword evidence="2" id="KW-0812">Transmembrane</keyword>
<keyword evidence="6" id="KW-1185">Reference proteome</keyword>
<dbReference type="InterPro" id="IPR052774">
    <property type="entry name" value="Celegans_DevNeuronal_Protein"/>
</dbReference>
<dbReference type="Gene3D" id="3.50.4.10">
    <property type="entry name" value="Hepatocyte Growth Factor"/>
    <property type="match status" value="2"/>
</dbReference>
<evidence type="ECO:0000313" key="5">
    <source>
        <dbReference type="EMBL" id="UYV83945.1"/>
    </source>
</evidence>
<accession>A0ABY6LW22</accession>
<feature type="domain" description="Apple" evidence="3">
    <location>
        <begin position="448"/>
        <end position="538"/>
    </location>
</feature>
<evidence type="ECO:0000313" key="6">
    <source>
        <dbReference type="Proteomes" id="UP001235939"/>
    </source>
</evidence>
<feature type="domain" description="Apple" evidence="3">
    <location>
        <begin position="123"/>
        <end position="206"/>
    </location>
</feature>
<dbReference type="PANTHER" id="PTHR47327:SF9">
    <property type="entry name" value="NO MECHANORECEPTOR POTENTIAL A, ISOFORM A"/>
    <property type="match status" value="1"/>
</dbReference>
<dbReference type="InterPro" id="IPR003609">
    <property type="entry name" value="Pan_app"/>
</dbReference>
<dbReference type="PROSITE" id="PS50948">
    <property type="entry name" value="PAN"/>
    <property type="match status" value="4"/>
</dbReference>
<feature type="domain" description="ZP" evidence="4">
    <location>
        <begin position="554"/>
        <end position="799"/>
    </location>
</feature>
<dbReference type="SUPFAM" id="SSF57414">
    <property type="entry name" value="Hairpin loop containing domain-like"/>
    <property type="match status" value="3"/>
</dbReference>
<gene>
    <name evidence="5" type="ORF">LAZ67_X000665</name>
</gene>
<evidence type="ECO:0000256" key="2">
    <source>
        <dbReference type="SAM" id="Phobius"/>
    </source>
</evidence>
<feature type="region of interest" description="Disordered" evidence="1">
    <location>
        <begin position="908"/>
        <end position="933"/>
    </location>
</feature>
<dbReference type="Pfam" id="PF00024">
    <property type="entry name" value="PAN_1"/>
    <property type="match status" value="2"/>
</dbReference>
<protein>
    <submittedName>
        <fullName evidence="5">Uncharacterized protein</fullName>
    </submittedName>
</protein>
<reference evidence="5 6" key="1">
    <citation type="submission" date="2022-03" db="EMBL/GenBank/DDBJ databases">
        <title>A chromosomal length assembly of Cordylochernes scorpioides.</title>
        <authorList>
            <person name="Zeh D."/>
            <person name="Zeh J."/>
        </authorList>
    </citation>
    <scope>NUCLEOTIDE SEQUENCE [LARGE SCALE GENOMIC DNA]</scope>
    <source>
        <strain evidence="5">IN4F17</strain>
        <tissue evidence="5">Whole Body</tissue>
    </source>
</reference>
<evidence type="ECO:0000259" key="4">
    <source>
        <dbReference type="PROSITE" id="PS51034"/>
    </source>
</evidence>
<name>A0ABY6LW22_9ARAC</name>
<dbReference type="Proteomes" id="UP001235939">
    <property type="component" value="Chromosome X"/>
</dbReference>
<proteinExistence type="predicted"/>
<feature type="transmembrane region" description="Helical" evidence="2">
    <location>
        <begin position="860"/>
        <end position="883"/>
    </location>
</feature>
<evidence type="ECO:0000256" key="1">
    <source>
        <dbReference type="SAM" id="MobiDB-lite"/>
    </source>
</evidence>
<dbReference type="SMART" id="SM00473">
    <property type="entry name" value="PAN_AP"/>
    <property type="match status" value="4"/>
</dbReference>